<dbReference type="InterPro" id="IPR041232">
    <property type="entry name" value="NPL"/>
</dbReference>
<keyword evidence="3 5" id="KW-0697">Rotamase</keyword>
<gene>
    <name evidence="8" type="ORF">QN277_022705</name>
</gene>
<evidence type="ECO:0000256" key="2">
    <source>
        <dbReference type="ARBA" id="ARBA00013194"/>
    </source>
</evidence>
<dbReference type="GO" id="GO:0003755">
    <property type="term" value="F:peptidyl-prolyl cis-trans isomerase activity"/>
    <property type="evidence" value="ECO:0007669"/>
    <property type="project" value="UniProtKB-KW"/>
</dbReference>
<dbReference type="InterPro" id="IPR001179">
    <property type="entry name" value="PPIase_FKBP_dom"/>
</dbReference>
<dbReference type="AlphaFoldDB" id="A0AAE1JK90"/>
<feature type="compositionally biased region" description="Basic and acidic residues" evidence="6">
    <location>
        <begin position="380"/>
        <end position="411"/>
    </location>
</feature>
<keyword evidence="4 5" id="KW-0413">Isomerase</keyword>
<evidence type="ECO:0000256" key="4">
    <source>
        <dbReference type="ARBA" id="ARBA00023235"/>
    </source>
</evidence>
<evidence type="ECO:0000256" key="1">
    <source>
        <dbReference type="ARBA" id="ARBA00000971"/>
    </source>
</evidence>
<feature type="domain" description="PPIase FKBP-type" evidence="7">
    <location>
        <begin position="485"/>
        <end position="573"/>
    </location>
</feature>
<feature type="compositionally biased region" description="Polar residues" evidence="6">
    <location>
        <begin position="218"/>
        <end position="228"/>
    </location>
</feature>
<accession>A0AAE1JK90</accession>
<reference evidence="8" key="1">
    <citation type="submission" date="2023-10" db="EMBL/GenBank/DDBJ databases">
        <title>Chromosome-level genome of the transformable northern wattle, Acacia crassicarpa.</title>
        <authorList>
            <person name="Massaro I."/>
            <person name="Sinha N.R."/>
            <person name="Poethig S."/>
            <person name="Leichty A.R."/>
        </authorList>
    </citation>
    <scope>NUCLEOTIDE SEQUENCE</scope>
    <source>
        <strain evidence="8">Acra3RX</strain>
        <tissue evidence="8">Leaf</tissue>
    </source>
</reference>
<protein>
    <recommendedName>
        <fullName evidence="2 5">peptidylprolyl isomerase</fullName>
        <ecNumber evidence="2 5">5.2.1.8</ecNumber>
    </recommendedName>
</protein>
<proteinExistence type="predicted"/>
<feature type="compositionally biased region" description="Basic and acidic residues" evidence="6">
    <location>
        <begin position="345"/>
        <end position="370"/>
    </location>
</feature>
<feature type="region of interest" description="Disordered" evidence="6">
    <location>
        <begin position="306"/>
        <end position="430"/>
    </location>
</feature>
<feature type="region of interest" description="Disordered" evidence="6">
    <location>
        <begin position="195"/>
        <end position="231"/>
    </location>
</feature>
<dbReference type="Gene3D" id="2.60.120.340">
    <property type="entry name" value="Nucleoplasmin core domain"/>
    <property type="match status" value="1"/>
</dbReference>
<comment type="caution">
    <text evidence="8">The sequence shown here is derived from an EMBL/GenBank/DDBJ whole genome shotgun (WGS) entry which is preliminary data.</text>
</comment>
<keyword evidence="9" id="KW-1185">Reference proteome</keyword>
<feature type="compositionally biased region" description="Basic residues" evidence="6">
    <location>
        <begin position="412"/>
        <end position="421"/>
    </location>
</feature>
<sequence>MAFWGVEVKPGKSFTHKFDDLKGRLHISMATLGVGSAPAKSRLQCNVGNNSPVYLCSLSSGANESLQLNLEFEEVDDVIFSVVGPRGIHLCGYYIGGGRRTNTIEESESYGEDIANTETDRSDCSDEDEYEGSFIDDDANPDVYPESPSSSEEEASSVDKRKGSHRRLRKKNQRVDSDDDALPISSIYKSRASAKVFSEEMDVSDDRREGDANHKNGDNSVKSNSKSKAGNVLLDTKTNSCGAESLDNLVEHHTELNVRSVQKLEKDYRETEKEGKDVEAKDACNEQFIKQNNVVEGEPKMKNMVQDLLIRNRQNKGQACDKDVTSPATGVGPVKSGGTKRKRKEQTPKDSHFEDDDAYCKESNTQRDSAETATVIPKFSEGKNQDLQQKNKEREDNGTHDFPDGERSSDRKMKKRRKKVKSQGDIEVNASDIPRSSVNENIEAVKNDECITGDVKPSEVKTLPNGLVIQELGKGIEDGKVAASGKKISVLFTGKLKDNDEVFESNVGRAPFKFRLGKSQVLEGWDVGLEGMRMGGKRRLIIPPSMGFGSEGHNTKVPPNSWLVYDFELVKVR</sequence>
<feature type="compositionally biased region" description="Basic residues" evidence="6">
    <location>
        <begin position="162"/>
        <end position="172"/>
    </location>
</feature>
<dbReference type="Gene3D" id="3.10.50.40">
    <property type="match status" value="1"/>
</dbReference>
<evidence type="ECO:0000256" key="3">
    <source>
        <dbReference type="ARBA" id="ARBA00023110"/>
    </source>
</evidence>
<dbReference type="Pfam" id="PF00254">
    <property type="entry name" value="FKBP_C"/>
    <property type="match status" value="1"/>
</dbReference>
<dbReference type="Proteomes" id="UP001293593">
    <property type="component" value="Unassembled WGS sequence"/>
</dbReference>
<evidence type="ECO:0000256" key="6">
    <source>
        <dbReference type="SAM" id="MobiDB-lite"/>
    </source>
</evidence>
<evidence type="ECO:0000259" key="7">
    <source>
        <dbReference type="PROSITE" id="PS50059"/>
    </source>
</evidence>
<feature type="compositionally biased region" description="Acidic residues" evidence="6">
    <location>
        <begin position="125"/>
        <end position="140"/>
    </location>
</feature>
<evidence type="ECO:0000313" key="8">
    <source>
        <dbReference type="EMBL" id="KAK4269564.1"/>
    </source>
</evidence>
<comment type="catalytic activity">
    <reaction evidence="1 5">
        <text>[protein]-peptidylproline (omega=180) = [protein]-peptidylproline (omega=0)</text>
        <dbReference type="Rhea" id="RHEA:16237"/>
        <dbReference type="Rhea" id="RHEA-COMP:10747"/>
        <dbReference type="Rhea" id="RHEA-COMP:10748"/>
        <dbReference type="ChEBI" id="CHEBI:83833"/>
        <dbReference type="ChEBI" id="CHEBI:83834"/>
        <dbReference type="EC" id="5.2.1.8"/>
    </reaction>
</comment>
<dbReference type="Pfam" id="PF17800">
    <property type="entry name" value="NPL"/>
    <property type="match status" value="1"/>
</dbReference>
<feature type="region of interest" description="Disordered" evidence="6">
    <location>
        <begin position="105"/>
        <end position="182"/>
    </location>
</feature>
<dbReference type="EMBL" id="JAWXYG010000006">
    <property type="protein sequence ID" value="KAK4269564.1"/>
    <property type="molecule type" value="Genomic_DNA"/>
</dbReference>
<evidence type="ECO:0000313" key="9">
    <source>
        <dbReference type="Proteomes" id="UP001293593"/>
    </source>
</evidence>
<evidence type="ECO:0000256" key="5">
    <source>
        <dbReference type="PROSITE-ProRule" id="PRU00277"/>
    </source>
</evidence>
<dbReference type="InterPro" id="IPR046357">
    <property type="entry name" value="PPIase_dom_sf"/>
</dbReference>
<feature type="compositionally biased region" description="Basic and acidic residues" evidence="6">
    <location>
        <begin position="204"/>
        <end position="217"/>
    </location>
</feature>
<dbReference type="SUPFAM" id="SSF54534">
    <property type="entry name" value="FKBP-like"/>
    <property type="match status" value="1"/>
</dbReference>
<name>A0AAE1JK90_9FABA</name>
<dbReference type="EC" id="5.2.1.8" evidence="2 5"/>
<dbReference type="PROSITE" id="PS50059">
    <property type="entry name" value="FKBP_PPIASE"/>
    <property type="match status" value="1"/>
</dbReference>
<dbReference type="PANTHER" id="PTHR43811:SF48">
    <property type="entry name" value="PEPTIDYL-PROLYL CIS-TRANS ISOMERASE FKBP43"/>
    <property type="match status" value="1"/>
</dbReference>
<dbReference type="PANTHER" id="PTHR43811">
    <property type="entry name" value="FKBP-TYPE PEPTIDYL-PROLYL CIS-TRANS ISOMERASE FKPA"/>
    <property type="match status" value="1"/>
</dbReference>
<organism evidence="8 9">
    <name type="scientific">Acacia crassicarpa</name>
    <name type="common">northern wattle</name>
    <dbReference type="NCBI Taxonomy" id="499986"/>
    <lineage>
        <taxon>Eukaryota</taxon>
        <taxon>Viridiplantae</taxon>
        <taxon>Streptophyta</taxon>
        <taxon>Embryophyta</taxon>
        <taxon>Tracheophyta</taxon>
        <taxon>Spermatophyta</taxon>
        <taxon>Magnoliopsida</taxon>
        <taxon>eudicotyledons</taxon>
        <taxon>Gunneridae</taxon>
        <taxon>Pentapetalae</taxon>
        <taxon>rosids</taxon>
        <taxon>fabids</taxon>
        <taxon>Fabales</taxon>
        <taxon>Fabaceae</taxon>
        <taxon>Caesalpinioideae</taxon>
        <taxon>mimosoid clade</taxon>
        <taxon>Acacieae</taxon>
        <taxon>Acacia</taxon>
    </lineage>
</organism>